<dbReference type="OrthoDB" id="9810922at2"/>
<dbReference type="eggNOG" id="COG0236">
    <property type="taxonomic scope" value="Bacteria"/>
</dbReference>
<proteinExistence type="predicted"/>
<keyword evidence="3" id="KW-1185">Reference proteome</keyword>
<evidence type="ECO:0000313" key="3">
    <source>
        <dbReference type="Proteomes" id="UP000009881"/>
    </source>
</evidence>
<comment type="caution">
    <text evidence="2">The sequence shown here is derived from an EMBL/GenBank/DDBJ whole genome shotgun (WGS) entry which is preliminary data.</text>
</comment>
<sequence length="84" mass="9004">MTTTAATDLRAAVIDELRALTPETDPADIPEDADIREALDFDSMDVLNFVTGLSKRLNVDIPERDVPEVLTIAGAVAYLTEASG</sequence>
<dbReference type="Pfam" id="PF00550">
    <property type="entry name" value="PP-binding"/>
    <property type="match status" value="1"/>
</dbReference>
<dbReference type="AlphaFoldDB" id="K9HUB8"/>
<accession>K9HUB8</accession>
<protein>
    <recommendedName>
        <fullName evidence="1">Carrier domain-containing protein</fullName>
    </recommendedName>
</protein>
<dbReference type="Proteomes" id="UP000009881">
    <property type="component" value="Unassembled WGS sequence"/>
</dbReference>
<dbReference type="Gene3D" id="1.10.1200.10">
    <property type="entry name" value="ACP-like"/>
    <property type="match status" value="1"/>
</dbReference>
<name>K9HUB8_9PROT</name>
<dbReference type="InterPro" id="IPR009081">
    <property type="entry name" value="PP-bd_ACP"/>
</dbReference>
<organism evidence="2 3">
    <name type="scientific">Caenispirillum salinarum AK4</name>
    <dbReference type="NCBI Taxonomy" id="1238182"/>
    <lineage>
        <taxon>Bacteria</taxon>
        <taxon>Pseudomonadati</taxon>
        <taxon>Pseudomonadota</taxon>
        <taxon>Alphaproteobacteria</taxon>
        <taxon>Rhodospirillales</taxon>
        <taxon>Novispirillaceae</taxon>
        <taxon>Caenispirillum</taxon>
    </lineage>
</organism>
<evidence type="ECO:0000259" key="1">
    <source>
        <dbReference type="PROSITE" id="PS50075"/>
    </source>
</evidence>
<feature type="domain" description="Carrier" evidence="1">
    <location>
        <begin position="4"/>
        <end position="83"/>
    </location>
</feature>
<dbReference type="STRING" id="1238182.C882_3598"/>
<dbReference type="RefSeq" id="WP_009539715.1">
    <property type="nucleotide sequence ID" value="NZ_ANHY01000005.1"/>
</dbReference>
<evidence type="ECO:0000313" key="2">
    <source>
        <dbReference type="EMBL" id="EKV31846.1"/>
    </source>
</evidence>
<reference evidence="2 3" key="1">
    <citation type="journal article" date="2013" name="Genome Announc.">
        <title>Draft Genome Sequence of an Alphaproteobacterium, Caenispirillum salinarum AK4(T), Isolated from a Solar Saltern.</title>
        <authorList>
            <person name="Khatri I."/>
            <person name="Singh A."/>
            <person name="Korpole S."/>
            <person name="Pinnaka A.K."/>
            <person name="Subramanian S."/>
        </authorList>
    </citation>
    <scope>NUCLEOTIDE SEQUENCE [LARGE SCALE GENOMIC DNA]</scope>
    <source>
        <strain evidence="2 3">AK4</strain>
    </source>
</reference>
<dbReference type="PROSITE" id="PS50075">
    <property type="entry name" value="CARRIER"/>
    <property type="match status" value="1"/>
</dbReference>
<gene>
    <name evidence="2" type="ORF">C882_3598</name>
</gene>
<dbReference type="SUPFAM" id="SSF47336">
    <property type="entry name" value="ACP-like"/>
    <property type="match status" value="1"/>
</dbReference>
<dbReference type="InterPro" id="IPR036736">
    <property type="entry name" value="ACP-like_sf"/>
</dbReference>
<dbReference type="EMBL" id="ANHY01000005">
    <property type="protein sequence ID" value="EKV31846.1"/>
    <property type="molecule type" value="Genomic_DNA"/>
</dbReference>